<evidence type="ECO:0000313" key="1">
    <source>
        <dbReference type="EMBL" id="WOG81447.1"/>
    </source>
</evidence>
<sequence length="69" mass="7510">MNEEEMLHLETVMADEAGGPMAAGLAAEFLMVAGFQLAPLEPGNQEEEIHDFVYEDDLDVEDGAVVMQV</sequence>
<accession>A0A166FSC8</accession>
<dbReference type="AlphaFoldDB" id="A0A166FSC8"/>
<protein>
    <submittedName>
        <fullName evidence="1">Uncharacterized protein</fullName>
    </submittedName>
</protein>
<reference evidence="1" key="2">
    <citation type="submission" date="2022-03" db="EMBL/GenBank/DDBJ databases">
        <title>Draft title - Genomic analysis of global carrot germplasm unveils the trajectory of domestication and the origin of high carotenoid orange carrot.</title>
        <authorList>
            <person name="Iorizzo M."/>
            <person name="Ellison S."/>
            <person name="Senalik D."/>
            <person name="Macko-Podgorni A."/>
            <person name="Grzebelus D."/>
            <person name="Bostan H."/>
            <person name="Rolling W."/>
            <person name="Curaba J."/>
            <person name="Simon P."/>
        </authorList>
    </citation>
    <scope>NUCLEOTIDE SEQUENCE</scope>
    <source>
        <tissue evidence="1">Leaf</tissue>
    </source>
</reference>
<evidence type="ECO:0000313" key="2">
    <source>
        <dbReference type="Proteomes" id="UP000077755"/>
    </source>
</evidence>
<keyword evidence="2" id="KW-1185">Reference proteome</keyword>
<dbReference type="Gramene" id="KZN08118">
    <property type="protein sequence ID" value="KZN08118"/>
    <property type="gene ID" value="DCAR_000787"/>
</dbReference>
<organism evidence="1 2">
    <name type="scientific">Daucus carota subsp. sativus</name>
    <name type="common">Carrot</name>
    <dbReference type="NCBI Taxonomy" id="79200"/>
    <lineage>
        <taxon>Eukaryota</taxon>
        <taxon>Viridiplantae</taxon>
        <taxon>Streptophyta</taxon>
        <taxon>Embryophyta</taxon>
        <taxon>Tracheophyta</taxon>
        <taxon>Spermatophyta</taxon>
        <taxon>Magnoliopsida</taxon>
        <taxon>eudicotyledons</taxon>
        <taxon>Gunneridae</taxon>
        <taxon>Pentapetalae</taxon>
        <taxon>asterids</taxon>
        <taxon>campanulids</taxon>
        <taxon>Apiales</taxon>
        <taxon>Apiaceae</taxon>
        <taxon>Apioideae</taxon>
        <taxon>Scandiceae</taxon>
        <taxon>Daucinae</taxon>
        <taxon>Daucus</taxon>
        <taxon>Daucus sect. Daucus</taxon>
    </lineage>
</organism>
<gene>
    <name evidence="1" type="ORF">DCAR_0100594</name>
</gene>
<dbReference type="EMBL" id="CP093343">
    <property type="protein sequence ID" value="WOG81447.1"/>
    <property type="molecule type" value="Genomic_DNA"/>
</dbReference>
<dbReference type="Proteomes" id="UP000077755">
    <property type="component" value="Chromosome 1"/>
</dbReference>
<proteinExistence type="predicted"/>
<reference evidence="1" key="1">
    <citation type="journal article" date="2016" name="Nat. Genet.">
        <title>A high-quality carrot genome assembly provides new insights into carotenoid accumulation and asterid genome evolution.</title>
        <authorList>
            <person name="Iorizzo M."/>
            <person name="Ellison S."/>
            <person name="Senalik D."/>
            <person name="Zeng P."/>
            <person name="Satapoomin P."/>
            <person name="Huang J."/>
            <person name="Bowman M."/>
            <person name="Iovene M."/>
            <person name="Sanseverino W."/>
            <person name="Cavagnaro P."/>
            <person name="Yildiz M."/>
            <person name="Macko-Podgorni A."/>
            <person name="Moranska E."/>
            <person name="Grzebelus E."/>
            <person name="Grzebelus D."/>
            <person name="Ashrafi H."/>
            <person name="Zheng Z."/>
            <person name="Cheng S."/>
            <person name="Spooner D."/>
            <person name="Van Deynze A."/>
            <person name="Simon P."/>
        </authorList>
    </citation>
    <scope>NUCLEOTIDE SEQUENCE</scope>
    <source>
        <tissue evidence="1">Leaf</tissue>
    </source>
</reference>
<name>A0A166FSC8_DAUCS</name>